<gene>
    <name evidence="5" type="ORF">RS030_213399</name>
</gene>
<dbReference type="Gene3D" id="1.20.1310.10">
    <property type="entry name" value="Cullin Repeats"/>
    <property type="match status" value="4"/>
</dbReference>
<evidence type="ECO:0000259" key="4">
    <source>
        <dbReference type="PROSITE" id="PS50069"/>
    </source>
</evidence>
<dbReference type="InterPro" id="IPR059120">
    <property type="entry name" value="Cullin-like_AB"/>
</dbReference>
<name>A0AAV9XZ50_9CRYT</name>
<comment type="similarity">
    <text evidence="1 2 3">Belongs to the cullin family.</text>
</comment>
<dbReference type="InterPro" id="IPR016158">
    <property type="entry name" value="Cullin_homology"/>
</dbReference>
<dbReference type="GO" id="GO:0006511">
    <property type="term" value="P:ubiquitin-dependent protein catabolic process"/>
    <property type="evidence" value="ECO:0007669"/>
    <property type="project" value="InterPro"/>
</dbReference>
<dbReference type="PROSITE" id="PS50069">
    <property type="entry name" value="CULLIN_2"/>
    <property type="match status" value="1"/>
</dbReference>
<dbReference type="Gene3D" id="1.10.10.10">
    <property type="entry name" value="Winged helix-like DNA-binding domain superfamily/Winged helix DNA-binding domain"/>
    <property type="match status" value="1"/>
</dbReference>
<dbReference type="InterPro" id="IPR036317">
    <property type="entry name" value="Cullin_homology_sf"/>
</dbReference>
<reference evidence="5 6" key="1">
    <citation type="submission" date="2023-10" db="EMBL/GenBank/DDBJ databases">
        <title>Comparative genomics analysis reveals potential genetic determinants of host preference in Cryptosporidium xiaoi.</title>
        <authorList>
            <person name="Xiao L."/>
            <person name="Li J."/>
        </authorList>
    </citation>
    <scope>NUCLEOTIDE SEQUENCE [LARGE SCALE GENOMIC DNA]</scope>
    <source>
        <strain evidence="5 6">52996</strain>
    </source>
</reference>
<proteinExistence type="inferred from homology"/>
<dbReference type="Proteomes" id="UP001311799">
    <property type="component" value="Unassembled WGS sequence"/>
</dbReference>
<evidence type="ECO:0000256" key="2">
    <source>
        <dbReference type="PROSITE-ProRule" id="PRU00330"/>
    </source>
</evidence>
<dbReference type="PANTHER" id="PTHR11932">
    <property type="entry name" value="CULLIN"/>
    <property type="match status" value="1"/>
</dbReference>
<dbReference type="EMBL" id="JAWDEY010000013">
    <property type="protein sequence ID" value="KAK6589182.1"/>
    <property type="molecule type" value="Genomic_DNA"/>
</dbReference>
<dbReference type="AlphaFoldDB" id="A0AAV9XZ50"/>
<dbReference type="Pfam" id="PF00888">
    <property type="entry name" value="Cullin"/>
    <property type="match status" value="2"/>
</dbReference>
<dbReference type="SMART" id="SM00182">
    <property type="entry name" value="CULLIN"/>
    <property type="match status" value="1"/>
</dbReference>
<dbReference type="InterPro" id="IPR036388">
    <property type="entry name" value="WH-like_DNA-bd_sf"/>
</dbReference>
<evidence type="ECO:0000313" key="5">
    <source>
        <dbReference type="EMBL" id="KAK6589182.1"/>
    </source>
</evidence>
<dbReference type="SUPFAM" id="SSF46785">
    <property type="entry name" value="Winged helix' DNA-binding domain"/>
    <property type="match status" value="1"/>
</dbReference>
<organism evidence="5 6">
    <name type="scientific">Cryptosporidium xiaoi</name>
    <dbReference type="NCBI Taxonomy" id="659607"/>
    <lineage>
        <taxon>Eukaryota</taxon>
        <taxon>Sar</taxon>
        <taxon>Alveolata</taxon>
        <taxon>Apicomplexa</taxon>
        <taxon>Conoidasida</taxon>
        <taxon>Coccidia</taxon>
        <taxon>Eucoccidiorida</taxon>
        <taxon>Eimeriorina</taxon>
        <taxon>Cryptosporidiidae</taxon>
        <taxon>Cryptosporidium</taxon>
    </lineage>
</organism>
<dbReference type="GO" id="GO:0031625">
    <property type="term" value="F:ubiquitin protein ligase binding"/>
    <property type="evidence" value="ECO:0007669"/>
    <property type="project" value="InterPro"/>
</dbReference>
<dbReference type="InterPro" id="IPR016159">
    <property type="entry name" value="Cullin_repeat-like_dom_sf"/>
</dbReference>
<evidence type="ECO:0000256" key="3">
    <source>
        <dbReference type="RuleBase" id="RU003829"/>
    </source>
</evidence>
<dbReference type="SUPFAM" id="SSF75632">
    <property type="entry name" value="Cullin homology domain"/>
    <property type="match status" value="1"/>
</dbReference>
<protein>
    <recommendedName>
        <fullName evidence="4">Cullin family profile domain-containing protein</fullName>
    </recommendedName>
</protein>
<dbReference type="InterPro" id="IPR045093">
    <property type="entry name" value="Cullin"/>
</dbReference>
<dbReference type="InterPro" id="IPR001373">
    <property type="entry name" value="Cullin_N"/>
</dbReference>
<dbReference type="Gene3D" id="3.30.230.130">
    <property type="entry name" value="Cullin, Chain C, Domain 2"/>
    <property type="match status" value="1"/>
</dbReference>
<evidence type="ECO:0000256" key="1">
    <source>
        <dbReference type="ARBA" id="ARBA00006019"/>
    </source>
</evidence>
<feature type="domain" description="Cullin family profile" evidence="4">
    <location>
        <begin position="465"/>
        <end position="667"/>
    </location>
</feature>
<dbReference type="SMART" id="SM00884">
    <property type="entry name" value="Cullin_Nedd8"/>
    <property type="match status" value="1"/>
</dbReference>
<comment type="caution">
    <text evidence="5">The sequence shown here is derived from an EMBL/GenBank/DDBJ whole genome shotgun (WGS) entry which is preliminary data.</text>
</comment>
<dbReference type="Pfam" id="PF26557">
    <property type="entry name" value="Cullin_AB"/>
    <property type="match status" value="1"/>
</dbReference>
<dbReference type="SUPFAM" id="SSF74788">
    <property type="entry name" value="Cullin repeat-like"/>
    <property type="match status" value="1"/>
</dbReference>
<evidence type="ECO:0000313" key="6">
    <source>
        <dbReference type="Proteomes" id="UP001311799"/>
    </source>
</evidence>
<dbReference type="InterPro" id="IPR036390">
    <property type="entry name" value="WH_DNA-bd_sf"/>
</dbReference>
<accession>A0AAV9XZ50</accession>
<keyword evidence="6" id="KW-1185">Reference proteome</keyword>
<sequence length="864" mass="102571">MEITTSSPNNYVFRLETFIDEEIAISLYKDIYSNLKLIKNDENHKISFEFLYRSCYKLTLNRYGGMLYGGILEFLINMLRNEFIFQAKSLNDIVRDWNKYESILNTLNDILMYLEKNFIIPNIKIPMKKIGMCIFCKYYLIEKDKKSELFNFLYKILGEFRRSGNTDQETSNDVRTIIAKLYDLPSIEIDAKSLQDNSIDVISLNDAYCNCCTNDKIEYITFKTRYPSICCNTLNKNNYKTTLFTFRYNVVLPSIGWNDHMMFKVFFEYPFLTKTREFYSKESEKLLLTDEDQLHKICNYLFICEKRYFEEKRLVEDYLFYEVWNNLVREMDLVWISSFCTKYFNEDNYSLIFDFFSNGEREDLQRLFKIMSRVPNCLLNLKLTLKNYVSIHLSEIFSSIGIDFTEDEYIKCMQSIGTLKSRCEYIIKECFYCNQNFNQIVIHSFEDFLQKQDFELINNWVVFGFDTFLRKNSLEAKDTNEKQIETLIWLFKFISNKEDFEVKYRNFLCKRTLEFPENNTIEHSVIIKFRNECGNGYTLRLEGVLADLMQSEAINNEHNQISKEKNSKFNIKFYLLTSNYWILPPFINCTIPLEIADDLKDFQGFYCKKYEKRRLQWHFGVGNATISSSIKLKNMFNLKFTFNCSTLQMLILNIFNDYDYISFCEIQSLIKCSDLNTLKKNLFGLSCDKETSILKFFPIKEWKETVKLCKYLDKDKGSFHASFDEITKLNNLINNLKCIPSPTVISEGDIFCINFNVDVELISRQKNCYYQYHELSSIQNQIFKFEQNQFGFEDKAHLIDSIIIKVLKKNKTLHIDDIISKTLASSCFLSKEHADLVIDRIESLCKKEFISKDPDSKSLFSYIP</sequence>
<dbReference type="InterPro" id="IPR019559">
    <property type="entry name" value="Cullin_neddylation_domain"/>
</dbReference>